<name>A0ABT0GF24_9GAMM</name>
<dbReference type="EMBL" id="JALNMH010000003">
    <property type="protein sequence ID" value="MCK7593148.1"/>
    <property type="molecule type" value="Genomic_DNA"/>
</dbReference>
<dbReference type="Proteomes" id="UP001431449">
    <property type="component" value="Unassembled WGS sequence"/>
</dbReference>
<evidence type="ECO:0000256" key="2">
    <source>
        <dbReference type="SAM" id="Phobius"/>
    </source>
</evidence>
<dbReference type="CDD" id="cd08168">
    <property type="entry name" value="Cytochrom_C3"/>
    <property type="match status" value="1"/>
</dbReference>
<dbReference type="RefSeq" id="WP_248206282.1">
    <property type="nucleotide sequence ID" value="NZ_JALNMH010000003.1"/>
</dbReference>
<dbReference type="InterPro" id="IPR051829">
    <property type="entry name" value="Multiheme_Cytochr_ET"/>
</dbReference>
<keyword evidence="2" id="KW-0472">Membrane</keyword>
<dbReference type="InterPro" id="IPR036280">
    <property type="entry name" value="Multihaem_cyt_sf"/>
</dbReference>
<dbReference type="Gene3D" id="2.60.200.20">
    <property type="match status" value="1"/>
</dbReference>
<dbReference type="Gene3D" id="3.90.10.10">
    <property type="entry name" value="Cytochrome C3"/>
    <property type="match status" value="2"/>
</dbReference>
<keyword evidence="1" id="KW-0732">Signal</keyword>
<protein>
    <recommendedName>
        <fullName evidence="5">Doubled CXXCH domain-containing protein</fullName>
    </recommendedName>
</protein>
<reference evidence="3" key="1">
    <citation type="submission" date="2022-04" db="EMBL/GenBank/DDBJ databases">
        <title>Lysobacter sp. CAU 1642 isolated from sea sand.</title>
        <authorList>
            <person name="Kim W."/>
        </authorList>
    </citation>
    <scope>NUCLEOTIDE SEQUENCE</scope>
    <source>
        <strain evidence="3">CAU 1642</strain>
    </source>
</reference>
<feature type="transmembrane region" description="Helical" evidence="2">
    <location>
        <begin position="142"/>
        <end position="162"/>
    </location>
</feature>
<dbReference type="InterPro" id="IPR008984">
    <property type="entry name" value="SMAD_FHA_dom_sf"/>
</dbReference>
<accession>A0ABT0GF24</accession>
<comment type="caution">
    <text evidence="3">The sequence shown here is derived from an EMBL/GenBank/DDBJ whole genome shotgun (WGS) entry which is preliminary data.</text>
</comment>
<dbReference type="CDD" id="cd00060">
    <property type="entry name" value="FHA"/>
    <property type="match status" value="1"/>
</dbReference>
<evidence type="ECO:0000256" key="1">
    <source>
        <dbReference type="ARBA" id="ARBA00022729"/>
    </source>
</evidence>
<dbReference type="PANTHER" id="PTHR35038">
    <property type="entry name" value="DISSIMILATORY SULFITE REDUCTASE SIRA"/>
    <property type="match status" value="1"/>
</dbReference>
<evidence type="ECO:0000313" key="4">
    <source>
        <dbReference type="Proteomes" id="UP001431449"/>
    </source>
</evidence>
<gene>
    <name evidence="3" type="ORF">M0G41_05630</name>
</gene>
<evidence type="ECO:0008006" key="5">
    <source>
        <dbReference type="Google" id="ProtNLM"/>
    </source>
</evidence>
<organism evidence="3 4">
    <name type="scientific">Pseudomarimonas salicorniae</name>
    <dbReference type="NCBI Taxonomy" id="2933270"/>
    <lineage>
        <taxon>Bacteria</taxon>
        <taxon>Pseudomonadati</taxon>
        <taxon>Pseudomonadota</taxon>
        <taxon>Gammaproteobacteria</taxon>
        <taxon>Lysobacterales</taxon>
        <taxon>Lysobacteraceae</taxon>
        <taxon>Pseudomarimonas</taxon>
    </lineage>
</organism>
<evidence type="ECO:0000313" key="3">
    <source>
        <dbReference type="EMBL" id="MCK7593148.1"/>
    </source>
</evidence>
<proteinExistence type="predicted"/>
<dbReference type="SUPFAM" id="SSF48695">
    <property type="entry name" value="Multiheme cytochromes"/>
    <property type="match status" value="1"/>
</dbReference>
<keyword evidence="2" id="KW-1133">Transmembrane helix</keyword>
<keyword evidence="4" id="KW-1185">Reference proteome</keyword>
<keyword evidence="2" id="KW-0812">Transmembrane</keyword>
<dbReference type="SUPFAM" id="SSF49879">
    <property type="entry name" value="SMAD/FHA domain"/>
    <property type="match status" value="1"/>
</dbReference>
<sequence length="558" mass="61032">MRWLVRRVHRKGKGQVSYEDDIHFGDVLTVGRGASQAVFLTDMRVALEHAKITSLSKGKYRVESLIEAGVRINGGIVHQATCAAGTQIELGGFRLELLEPPEDYDAAVEISQIDKSEQAAEIQRKRPPTSLAETRLSKRGPAWALFIAIFLLFLVLPAASHYSSGLSSLLRGSPLPSRDAWMAGELAGAHHFFQSECSACHSEAFAWVKDGDCLTCHALTPAHADPEVFNLPELGDARCAHCHRDHNGKTALIRGDQSLCADCHTDLGTRTAGASTLGEATDFGEVHPEFKVSLPRWDAQGVFAPERVTLAADLKEGSGLKFPHDVHLDKEGINAPSGRRVLECSSCHVPDAGGAIMKPVDFESMCQDCHALSFDVTEPERQVPHARITEIFYMLDEFYARRALEGEVKDESAPVSLRTRRLPGQSVQPQQRQLALTWARDKARQVGESLFTGRACTVCHEVSPGRTTEEPWAVAPVRVSGIWFPKSRFDHASHTTMTCAGCHAATTSSSSEDLLLPDIANCRQCHAGDEGGHDKLESGCITCHGYHESDHLLQVDLQ</sequence>